<name>A0AAQ3SLI6_PASNO</name>
<feature type="non-terminal residue" evidence="3">
    <location>
        <position position="433"/>
    </location>
</feature>
<evidence type="ECO:0000313" key="4">
    <source>
        <dbReference type="Proteomes" id="UP001341281"/>
    </source>
</evidence>
<evidence type="ECO:0000259" key="2">
    <source>
        <dbReference type="Pfam" id="PF03732"/>
    </source>
</evidence>
<feature type="region of interest" description="Disordered" evidence="1">
    <location>
        <begin position="190"/>
        <end position="221"/>
    </location>
</feature>
<dbReference type="EMBL" id="CP144745">
    <property type="protein sequence ID" value="WVZ53868.1"/>
    <property type="molecule type" value="Genomic_DNA"/>
</dbReference>
<feature type="region of interest" description="Disordered" evidence="1">
    <location>
        <begin position="145"/>
        <end position="170"/>
    </location>
</feature>
<keyword evidence="4" id="KW-1185">Reference proteome</keyword>
<protein>
    <recommendedName>
        <fullName evidence="2">Retrotransposon gag domain-containing protein</fullName>
    </recommendedName>
</protein>
<reference evidence="3 4" key="1">
    <citation type="submission" date="2024-02" db="EMBL/GenBank/DDBJ databases">
        <title>High-quality chromosome-scale genome assembly of Pensacola bahiagrass (Paspalum notatum Flugge var. saurae).</title>
        <authorList>
            <person name="Vega J.M."/>
            <person name="Podio M."/>
            <person name="Orjuela J."/>
            <person name="Siena L.A."/>
            <person name="Pessino S.C."/>
            <person name="Combes M.C."/>
            <person name="Mariac C."/>
            <person name="Albertini E."/>
            <person name="Pupilli F."/>
            <person name="Ortiz J.P.A."/>
            <person name="Leblanc O."/>
        </authorList>
    </citation>
    <scope>NUCLEOTIDE SEQUENCE [LARGE SCALE GENOMIC DNA]</scope>
    <source>
        <strain evidence="3">R1</strain>
        <tissue evidence="3">Leaf</tissue>
    </source>
</reference>
<evidence type="ECO:0000256" key="1">
    <source>
        <dbReference type="SAM" id="MobiDB-lite"/>
    </source>
</evidence>
<organism evidence="3 4">
    <name type="scientific">Paspalum notatum var. saurae</name>
    <dbReference type="NCBI Taxonomy" id="547442"/>
    <lineage>
        <taxon>Eukaryota</taxon>
        <taxon>Viridiplantae</taxon>
        <taxon>Streptophyta</taxon>
        <taxon>Embryophyta</taxon>
        <taxon>Tracheophyta</taxon>
        <taxon>Spermatophyta</taxon>
        <taxon>Magnoliopsida</taxon>
        <taxon>Liliopsida</taxon>
        <taxon>Poales</taxon>
        <taxon>Poaceae</taxon>
        <taxon>PACMAD clade</taxon>
        <taxon>Panicoideae</taxon>
        <taxon>Andropogonodae</taxon>
        <taxon>Paspaleae</taxon>
        <taxon>Paspalinae</taxon>
        <taxon>Paspalum</taxon>
    </lineage>
</organism>
<feature type="region of interest" description="Disordered" evidence="1">
    <location>
        <begin position="95"/>
        <end position="117"/>
    </location>
</feature>
<feature type="compositionally biased region" description="Basic and acidic residues" evidence="1">
    <location>
        <begin position="202"/>
        <end position="211"/>
    </location>
</feature>
<feature type="compositionally biased region" description="Low complexity" evidence="1">
    <location>
        <begin position="372"/>
        <end position="402"/>
    </location>
</feature>
<feature type="domain" description="Retrotransposon gag" evidence="2">
    <location>
        <begin position="242"/>
        <end position="314"/>
    </location>
</feature>
<dbReference type="InterPro" id="IPR005162">
    <property type="entry name" value="Retrotrans_gag_dom"/>
</dbReference>
<feature type="region of interest" description="Disordered" evidence="1">
    <location>
        <begin position="365"/>
        <end position="433"/>
    </location>
</feature>
<accession>A0AAQ3SLI6</accession>
<evidence type="ECO:0000313" key="3">
    <source>
        <dbReference type="EMBL" id="WVZ53868.1"/>
    </source>
</evidence>
<proteinExistence type="predicted"/>
<dbReference type="AlphaFoldDB" id="A0AAQ3SLI6"/>
<dbReference type="Pfam" id="PF03732">
    <property type="entry name" value="Retrotrans_gag"/>
    <property type="match status" value="1"/>
</dbReference>
<dbReference type="Proteomes" id="UP001341281">
    <property type="component" value="Chromosome 01"/>
</dbReference>
<sequence length="433" mass="49787">MEMAMEDAAQQALGVLCQHYHTPLCQTQYRYFPRRQSGDTEHEIASIRGEDNRQLLKLVRYVSALITAYVRVSEELHHRNGEVFHLQAQLDRVAGPPPQVPVVDPAQTPPRRRPGTGDYRSCTLLLAICLRCLCYKQMVNTRRNATGGSASQGNQGGGNPLPNPPPLTPEQFYNLQMQMMATMTNAVHALQQAQAQPPPPPPRDRRGDFLKGHPPTFSHATEPLQADDWLRAVERQLDIAQCNDRERALDWWESYRPQDRDAFTWARFGENFRNHHVPAGLIKMKKKEFLSPKQGSMSVIEYRDKFLRLARYALQRWQRTGRNKNTSWRVRMMSSGTESMNHTFPSFHQAVDGALFTERKRREIEERKRKYNNSSSSSNTRPRFSRGPSSRQRRAQGQQGYRSRQRYRGRPGSPYVPGSAPSADHSSHHEPDY</sequence>
<gene>
    <name evidence="3" type="ORF">U9M48_004756</name>
</gene>